<evidence type="ECO:0000256" key="1">
    <source>
        <dbReference type="ARBA" id="ARBA00007121"/>
    </source>
</evidence>
<dbReference type="InterPro" id="IPR029039">
    <property type="entry name" value="Flavoprotein-like_sf"/>
</dbReference>
<comment type="similarity">
    <text evidence="1">In the N-terminal section; belongs to the zinc metallo-hydrolase group 3 family.</text>
</comment>
<dbReference type="GO" id="GO:0016491">
    <property type="term" value="F:oxidoreductase activity"/>
    <property type="evidence" value="ECO:0007669"/>
    <property type="project" value="InterPro"/>
</dbReference>
<dbReference type="SUPFAM" id="SSF52218">
    <property type="entry name" value="Flavoproteins"/>
    <property type="match status" value="1"/>
</dbReference>
<gene>
    <name evidence="3" type="ORF">ENT60_01090</name>
</gene>
<dbReference type="SMART" id="SM00849">
    <property type="entry name" value="Lactamase_B"/>
    <property type="match status" value="1"/>
</dbReference>
<dbReference type="SUPFAM" id="SSF56281">
    <property type="entry name" value="Metallo-hydrolase/oxidoreductase"/>
    <property type="match status" value="1"/>
</dbReference>
<dbReference type="InterPro" id="IPR036866">
    <property type="entry name" value="RibonucZ/Hydroxyglut_hydro"/>
</dbReference>
<dbReference type="GO" id="GO:0046872">
    <property type="term" value="F:metal ion binding"/>
    <property type="evidence" value="ECO:0007669"/>
    <property type="project" value="InterPro"/>
</dbReference>
<proteinExistence type="inferred from homology"/>
<dbReference type="InterPro" id="IPR016440">
    <property type="entry name" value="Rubredoxin-O_OxRdtase"/>
</dbReference>
<evidence type="ECO:0000259" key="2">
    <source>
        <dbReference type="PROSITE" id="PS50902"/>
    </source>
</evidence>
<sequence>MVREITKDIWAVGAIDWDRRLFDELIPLPDGTSYNAYLIKGSEKTVLIDTVDPTKEKELVENLKSLNLKIDYLISLHAEQDHSGAIPRILELYPEAKLITNKKGKEFLMDLLLIPEGKFITVEDNEKISLGNKTLQFIFTPWVHWPETMVAYLIEEKILFTCDLFGSHLATSDLFVQDKEKVYFAAKRYYAEIMMPFRNQIKNHLNKIRDLEIRIIAPSHGPIYLEPTFIINAYEDWVNDKGKNEVILAYVSMHNSTRIMAEFLISELINLGIKVILFNLTKTDIGELAIASVDATTILIGTPTVLTGPHPTALFAIYLLNILKPKAKYLGIFGSYGWGGRTLEIIKNLTTNLNAELLPPVFIKGYPKKEDFLLLKDWAKKIKEKHELLNF</sequence>
<dbReference type="EMBL" id="DSZH01000050">
    <property type="protein sequence ID" value="HGU47146.1"/>
    <property type="molecule type" value="Genomic_DNA"/>
</dbReference>
<comment type="caution">
    <text evidence="3">The sequence shown here is derived from an EMBL/GenBank/DDBJ whole genome shotgun (WGS) entry which is preliminary data.</text>
</comment>
<accession>A0A7C4VYP4</accession>
<dbReference type="GO" id="GO:0010181">
    <property type="term" value="F:FMN binding"/>
    <property type="evidence" value="ECO:0007669"/>
    <property type="project" value="InterPro"/>
</dbReference>
<dbReference type="CDD" id="cd07709">
    <property type="entry name" value="flavodiiron_proteins_MBL-fold"/>
    <property type="match status" value="1"/>
</dbReference>
<dbReference type="Gene3D" id="3.60.15.10">
    <property type="entry name" value="Ribonuclease Z/Hydroxyacylglutathione hydrolase-like"/>
    <property type="match status" value="1"/>
</dbReference>
<dbReference type="InterPro" id="IPR001279">
    <property type="entry name" value="Metallo-B-lactamas"/>
</dbReference>
<dbReference type="InterPro" id="IPR045761">
    <property type="entry name" value="ODP_dom"/>
</dbReference>
<evidence type="ECO:0000313" key="3">
    <source>
        <dbReference type="EMBL" id="HGU47146.1"/>
    </source>
</evidence>
<dbReference type="PANTHER" id="PTHR43717">
    <property type="entry name" value="ANAEROBIC NITRIC OXIDE REDUCTASE FLAVORUBREDOXIN"/>
    <property type="match status" value="1"/>
</dbReference>
<dbReference type="PANTHER" id="PTHR43717:SF1">
    <property type="entry name" value="ANAEROBIC NITRIC OXIDE REDUCTASE FLAVORUBREDOXIN"/>
    <property type="match status" value="1"/>
</dbReference>
<protein>
    <submittedName>
        <fullName evidence="3">FprA family A-type flavoprotein</fullName>
    </submittedName>
</protein>
<dbReference type="GO" id="GO:0009055">
    <property type="term" value="F:electron transfer activity"/>
    <property type="evidence" value="ECO:0007669"/>
    <property type="project" value="InterPro"/>
</dbReference>
<name>A0A7C4VYP4_UNCW3</name>
<dbReference type="AlphaFoldDB" id="A0A7C4VYP4"/>
<reference evidence="3" key="1">
    <citation type="journal article" date="2020" name="mSystems">
        <title>Genome- and Community-Level Interaction Insights into Carbon Utilization and Element Cycling Functions of Hydrothermarchaeota in Hydrothermal Sediment.</title>
        <authorList>
            <person name="Zhou Z."/>
            <person name="Liu Y."/>
            <person name="Xu W."/>
            <person name="Pan J."/>
            <person name="Luo Z.H."/>
            <person name="Li M."/>
        </authorList>
    </citation>
    <scope>NUCLEOTIDE SEQUENCE [LARGE SCALE GENOMIC DNA]</scope>
    <source>
        <strain evidence="3">SpSt-594</strain>
    </source>
</reference>
<dbReference type="Gene3D" id="3.40.50.360">
    <property type="match status" value="1"/>
</dbReference>
<dbReference type="PIRSF" id="PIRSF005243">
    <property type="entry name" value="ROO"/>
    <property type="match status" value="1"/>
</dbReference>
<dbReference type="PROSITE" id="PS50902">
    <property type="entry name" value="FLAVODOXIN_LIKE"/>
    <property type="match status" value="1"/>
</dbReference>
<feature type="domain" description="Flavodoxin-like" evidence="2">
    <location>
        <begin position="246"/>
        <end position="383"/>
    </location>
</feature>
<dbReference type="InterPro" id="IPR008254">
    <property type="entry name" value="Flavodoxin/NO_synth"/>
</dbReference>
<dbReference type="Pfam" id="PF19583">
    <property type="entry name" value="ODP"/>
    <property type="match status" value="1"/>
</dbReference>
<organism evidence="3">
    <name type="scientific">candidate division WOR-3 bacterium</name>
    <dbReference type="NCBI Taxonomy" id="2052148"/>
    <lineage>
        <taxon>Bacteria</taxon>
        <taxon>Bacteria division WOR-3</taxon>
    </lineage>
</organism>